<dbReference type="PROSITE" id="PS00674">
    <property type="entry name" value="AAA"/>
    <property type="match status" value="2"/>
</dbReference>
<organism evidence="8 9">
    <name type="scientific">Methanospirillum purgamenti</name>
    <dbReference type="NCBI Taxonomy" id="2834276"/>
    <lineage>
        <taxon>Archaea</taxon>
        <taxon>Methanobacteriati</taxon>
        <taxon>Methanobacteriota</taxon>
        <taxon>Stenosarchaea group</taxon>
        <taxon>Methanomicrobia</taxon>
        <taxon>Methanomicrobiales</taxon>
        <taxon>Methanospirillaceae</taxon>
        <taxon>Methanospirillum</taxon>
    </lineage>
</organism>
<evidence type="ECO:0000313" key="9">
    <source>
        <dbReference type="Proteomes" id="UP000680656"/>
    </source>
</evidence>
<dbReference type="Gene3D" id="2.40.40.20">
    <property type="match status" value="1"/>
</dbReference>
<dbReference type="NCBIfam" id="TIGR01243">
    <property type="entry name" value="CDC48"/>
    <property type="match status" value="1"/>
</dbReference>
<dbReference type="EMBL" id="CP075546">
    <property type="protein sequence ID" value="QVV87607.1"/>
    <property type="molecule type" value="Genomic_DNA"/>
</dbReference>
<dbReference type="InterPro" id="IPR050168">
    <property type="entry name" value="AAA_ATPase_domain"/>
</dbReference>
<dbReference type="SMART" id="SM00382">
    <property type="entry name" value="AAA"/>
    <property type="match status" value="2"/>
</dbReference>
<reference evidence="8 9" key="1">
    <citation type="submission" date="2021-05" db="EMBL/GenBank/DDBJ databases">
        <title>A novel Methanospirillum isolate from a pyrite-forming mixed culture.</title>
        <authorList>
            <person name="Bunk B."/>
            <person name="Sproer C."/>
            <person name="Spring S."/>
            <person name="Pester M."/>
        </authorList>
    </citation>
    <scope>NUCLEOTIDE SEQUENCE [LARGE SCALE GENOMIC DNA]</scope>
    <source>
        <strain evidence="8 9">J.3.6.1-F.2.7.3</strain>
    </source>
</reference>
<dbReference type="PANTHER" id="PTHR23077:SF171">
    <property type="entry name" value="NUCLEAR VALOSIN-CONTAINING PROTEIN-LIKE"/>
    <property type="match status" value="1"/>
</dbReference>
<dbReference type="SMART" id="SM01073">
    <property type="entry name" value="CDC48_N"/>
    <property type="match status" value="1"/>
</dbReference>
<evidence type="ECO:0000256" key="3">
    <source>
        <dbReference type="ARBA" id="ARBA00022741"/>
    </source>
</evidence>
<dbReference type="GO" id="GO:0005524">
    <property type="term" value="F:ATP binding"/>
    <property type="evidence" value="ECO:0007669"/>
    <property type="project" value="UniProtKB-KW"/>
</dbReference>
<feature type="domain" description="AAA+ ATPase" evidence="5">
    <location>
        <begin position="487"/>
        <end position="626"/>
    </location>
</feature>
<dbReference type="Gene3D" id="3.10.330.10">
    <property type="match status" value="1"/>
</dbReference>
<comment type="similarity">
    <text evidence="1">Belongs to the AAA ATPase family. CDC48 subfamily.</text>
</comment>
<feature type="domain" description="CDC48" evidence="6">
    <location>
        <begin position="107"/>
        <end position="169"/>
    </location>
</feature>
<dbReference type="InterPro" id="IPR004201">
    <property type="entry name" value="Cdc48_dom2"/>
</dbReference>
<dbReference type="RefSeq" id="WP_214418427.1">
    <property type="nucleotide sequence ID" value="NZ_CP075546.1"/>
</dbReference>
<keyword evidence="2" id="KW-0677">Repeat</keyword>
<evidence type="ECO:0000259" key="6">
    <source>
        <dbReference type="SMART" id="SM01072"/>
    </source>
</evidence>
<sequence>MTVKSGIRLEVRRAAEEDAGKGLARIHPAVMRALGIVNGEFIEILGGKRAVAAAWSSQSVSQGRNDIAIDGEIRSNAGCGIDDRVIVRRVIVHDVRKVVLQPVTNISLNNPELLLAKKLRGRPIIEGQTVRIDLIGNTVTFVVASIEPRGTGVVTFTTEVILHDTPYRTEEKKSEELSIHYEDIGGLSREISLIREMIEIPLRYPQIFERLGIDSPKGVLLYGPPGTGKTLLARAVASEVDAHFIPLSGPEVMSRYYGDSEKKIREIFEEARQKAPSIIFIDEIDSIATKRQDTTGEVERRVTAQILTMMDGLASRGQVVVIAATNMPDSIDPALRRGGRFDREIEIGIPDRIGRLEIYHVHTRTMPLADDVDLEYYAETSYGFVGADIALHCKEAAMHALRGIMGRMKEDQEVPAEVIDSLMITNLDFQEARKGIEPSAMRELYIEIPEVPWEMVEGLDAEKHEIEKIIEWPVHRRDAFEKLKIKPPKGILLFGPPGTGKTLIAKAVAAKSRMNFISVKGPELLSKWVGESEKQVREAFRKARQSAPSIIFFDEIDALVQKRGQEHGGSSRVGESVLSQILTEMDGVEDLSGVVIMAATNRPDLLDPALLRPGRLEKHIYIKPPDQKGRKSILQLYLKDLSSLLDEDIDYDEMAQEMKYFVGADISAFVREVKMNLLDDIFTKPKKPDDVPKISSDYLKDILSRQQGTLDNQNLEIFESGAWALLFPRSKQQILLRSAYILKQVERAGLITELSPDLNERATALRDMTFWQDKDFSKIEEHTNQVEEALHKQINKNKPFINSS</sequence>
<keyword evidence="9" id="KW-1185">Reference proteome</keyword>
<dbReference type="InterPro" id="IPR041569">
    <property type="entry name" value="AAA_lid_3"/>
</dbReference>
<dbReference type="AlphaFoldDB" id="A0A8E7AU59"/>
<dbReference type="SMART" id="SM01072">
    <property type="entry name" value="CDC48_2"/>
    <property type="match status" value="1"/>
</dbReference>
<dbReference type="InterPro" id="IPR029067">
    <property type="entry name" value="CDC48_domain_2-like_sf"/>
</dbReference>
<dbReference type="GO" id="GO:0016887">
    <property type="term" value="F:ATP hydrolysis activity"/>
    <property type="evidence" value="ECO:0007669"/>
    <property type="project" value="InterPro"/>
</dbReference>
<dbReference type="GO" id="GO:0005737">
    <property type="term" value="C:cytoplasm"/>
    <property type="evidence" value="ECO:0007669"/>
    <property type="project" value="UniProtKB-ARBA"/>
</dbReference>
<dbReference type="FunFam" id="2.40.40.20:FF:000007">
    <property type="entry name" value="AAA family ATPase"/>
    <property type="match status" value="1"/>
</dbReference>
<dbReference type="Pfam" id="PF02933">
    <property type="entry name" value="CDC48_2"/>
    <property type="match status" value="1"/>
</dbReference>
<dbReference type="GeneID" id="65097424"/>
<dbReference type="FunFam" id="3.40.50.300:FF:000018">
    <property type="entry name" value="Cell division control 48"/>
    <property type="match status" value="1"/>
</dbReference>
<dbReference type="PRINTS" id="PR00830">
    <property type="entry name" value="ENDOLAPTASE"/>
</dbReference>
<dbReference type="SUPFAM" id="SSF50692">
    <property type="entry name" value="ADC-like"/>
    <property type="match status" value="1"/>
</dbReference>
<evidence type="ECO:0000256" key="1">
    <source>
        <dbReference type="ARBA" id="ARBA00009833"/>
    </source>
</evidence>
<evidence type="ECO:0000313" key="8">
    <source>
        <dbReference type="EMBL" id="QVV87607.1"/>
    </source>
</evidence>
<dbReference type="InterPro" id="IPR005938">
    <property type="entry name" value="AAA_ATPase_CDC48"/>
</dbReference>
<evidence type="ECO:0000256" key="4">
    <source>
        <dbReference type="ARBA" id="ARBA00022840"/>
    </source>
</evidence>
<dbReference type="InterPro" id="IPR003959">
    <property type="entry name" value="ATPase_AAA_core"/>
</dbReference>
<dbReference type="Gene3D" id="1.10.8.60">
    <property type="match status" value="2"/>
</dbReference>
<protein>
    <submittedName>
        <fullName evidence="8">CDC48 family AAA ATPase</fullName>
    </submittedName>
</protein>
<dbReference type="CDD" id="cd19511">
    <property type="entry name" value="RecA-like_CDC48_r2-like"/>
    <property type="match status" value="1"/>
</dbReference>
<dbReference type="KEGG" id="mrtj:KHC33_09530"/>
<feature type="domain" description="CDC48 N-terminal subdomain" evidence="7">
    <location>
        <begin position="8"/>
        <end position="92"/>
    </location>
</feature>
<evidence type="ECO:0000259" key="7">
    <source>
        <dbReference type="SMART" id="SM01073"/>
    </source>
</evidence>
<dbReference type="Pfam" id="PF02359">
    <property type="entry name" value="CDC48_N"/>
    <property type="match status" value="1"/>
</dbReference>
<dbReference type="InterPro" id="IPR003338">
    <property type="entry name" value="CDC4_N-term_subdom"/>
</dbReference>
<dbReference type="SUPFAM" id="SSF52540">
    <property type="entry name" value="P-loop containing nucleoside triphosphate hydrolases"/>
    <property type="match status" value="2"/>
</dbReference>
<evidence type="ECO:0000256" key="2">
    <source>
        <dbReference type="ARBA" id="ARBA00022737"/>
    </source>
</evidence>
<name>A0A8E7AU59_9EURY</name>
<evidence type="ECO:0000259" key="5">
    <source>
        <dbReference type="SMART" id="SM00382"/>
    </source>
</evidence>
<gene>
    <name evidence="8" type="ORF">KHC33_09530</name>
</gene>
<keyword evidence="4" id="KW-0067">ATP-binding</keyword>
<dbReference type="Proteomes" id="UP000680656">
    <property type="component" value="Chromosome"/>
</dbReference>
<dbReference type="PANTHER" id="PTHR23077">
    <property type="entry name" value="AAA-FAMILY ATPASE"/>
    <property type="match status" value="1"/>
</dbReference>
<dbReference type="InterPro" id="IPR003593">
    <property type="entry name" value="AAA+_ATPase"/>
</dbReference>
<dbReference type="Gene3D" id="3.40.50.300">
    <property type="entry name" value="P-loop containing nucleotide triphosphate hydrolases"/>
    <property type="match status" value="2"/>
</dbReference>
<dbReference type="Pfam" id="PF17862">
    <property type="entry name" value="AAA_lid_3"/>
    <property type="match status" value="1"/>
</dbReference>
<dbReference type="InterPro" id="IPR009010">
    <property type="entry name" value="Asp_de-COase-like_dom_sf"/>
</dbReference>
<feature type="domain" description="AAA+ ATPase" evidence="5">
    <location>
        <begin position="215"/>
        <end position="351"/>
    </location>
</feature>
<dbReference type="SUPFAM" id="SSF54585">
    <property type="entry name" value="Cdc48 domain 2-like"/>
    <property type="match status" value="1"/>
</dbReference>
<keyword evidence="3" id="KW-0547">Nucleotide-binding</keyword>
<accession>A0A8E7AU59</accession>
<dbReference type="FunFam" id="3.40.50.300:FF:000012">
    <property type="entry name" value="Transitional endoplasmic reticulum ATPase"/>
    <property type="match status" value="1"/>
</dbReference>
<dbReference type="InterPro" id="IPR027417">
    <property type="entry name" value="P-loop_NTPase"/>
</dbReference>
<dbReference type="Pfam" id="PF00004">
    <property type="entry name" value="AAA"/>
    <property type="match status" value="2"/>
</dbReference>
<proteinExistence type="inferred from homology"/>
<dbReference type="InterPro" id="IPR003960">
    <property type="entry name" value="ATPase_AAA_CS"/>
</dbReference>